<evidence type="ECO:0000313" key="3">
    <source>
        <dbReference type="Proteomes" id="UP000230233"/>
    </source>
</evidence>
<sequence>MTAQNSSALEHNEEETSQEHMFNVENILVVTSAIFIVASLFFMIKLAKKIGKVNTKAFAFVRKQRVISLYFVMGNVFLILLFDFLLVRVPTSGLIPSLCYYPTVSETFHLLILLIHFLYLVQTTQYTVVRVIRVYYRQDLYQYRKLLVVFVILVSFIVMIPVLIFAAPQINHCSLKKPNTMSLNIVVGFGKVMEQIDFWFTLSCLTVNVLGFLFNIYQVRYDIIYGTTGGTNILEFQAEKAWTYVAALNFLPYSKLLFSVISFDPVISSWIMSLLYNFVTLLIPLIFLDTHPEVAKKKKNSVATVSAWN</sequence>
<keyword evidence="3" id="KW-1185">Reference proteome</keyword>
<protein>
    <submittedName>
        <fullName evidence="2">Uncharacterized protein</fullName>
    </submittedName>
</protein>
<comment type="caution">
    <text evidence="2">The sequence shown here is derived from an EMBL/GenBank/DDBJ whole genome shotgun (WGS) entry which is preliminary data.</text>
</comment>
<dbReference type="InterPro" id="IPR003839">
    <property type="entry name" value="7TM_GPCR_serpentine_rcpt_Sru"/>
</dbReference>
<feature type="transmembrane region" description="Helical" evidence="1">
    <location>
        <begin position="67"/>
        <end position="87"/>
    </location>
</feature>
<keyword evidence="1" id="KW-0812">Transmembrane</keyword>
<keyword evidence="1" id="KW-1133">Transmembrane helix</keyword>
<dbReference type="Proteomes" id="UP000230233">
    <property type="component" value="Chromosome X"/>
</dbReference>
<dbReference type="Pfam" id="PF10322">
    <property type="entry name" value="7TM_GPCR_Sru"/>
    <property type="match status" value="1"/>
</dbReference>
<feature type="transmembrane region" description="Helical" evidence="1">
    <location>
        <begin position="241"/>
        <end position="261"/>
    </location>
</feature>
<dbReference type="EMBL" id="PDUG01000006">
    <property type="protein sequence ID" value="PIC22024.1"/>
    <property type="molecule type" value="Genomic_DNA"/>
</dbReference>
<gene>
    <name evidence="2" type="primary">Cnig_chr_X.g26652</name>
    <name evidence="2" type="ORF">B9Z55_026652</name>
</gene>
<evidence type="ECO:0000256" key="1">
    <source>
        <dbReference type="SAM" id="Phobius"/>
    </source>
</evidence>
<reference evidence="3" key="1">
    <citation type="submission" date="2017-10" db="EMBL/GenBank/DDBJ databases">
        <title>Rapid genome shrinkage in a self-fertile nematode reveals novel sperm competition proteins.</title>
        <authorList>
            <person name="Yin D."/>
            <person name="Schwarz E.M."/>
            <person name="Thomas C.G."/>
            <person name="Felde R.L."/>
            <person name="Korf I.F."/>
            <person name="Cutter A.D."/>
            <person name="Schartner C.M."/>
            <person name="Ralston E.J."/>
            <person name="Meyer B.J."/>
            <person name="Haag E.S."/>
        </authorList>
    </citation>
    <scope>NUCLEOTIDE SEQUENCE [LARGE SCALE GENOMIC DNA]</scope>
    <source>
        <strain evidence="3">JU1422</strain>
    </source>
</reference>
<feature type="transmembrane region" description="Helical" evidence="1">
    <location>
        <begin position="27"/>
        <end position="47"/>
    </location>
</feature>
<organism evidence="2 3">
    <name type="scientific">Caenorhabditis nigoni</name>
    <dbReference type="NCBI Taxonomy" id="1611254"/>
    <lineage>
        <taxon>Eukaryota</taxon>
        <taxon>Metazoa</taxon>
        <taxon>Ecdysozoa</taxon>
        <taxon>Nematoda</taxon>
        <taxon>Chromadorea</taxon>
        <taxon>Rhabditida</taxon>
        <taxon>Rhabditina</taxon>
        <taxon>Rhabditomorpha</taxon>
        <taxon>Rhabditoidea</taxon>
        <taxon>Rhabditidae</taxon>
        <taxon>Peloderinae</taxon>
        <taxon>Caenorhabditis</taxon>
    </lineage>
</organism>
<feature type="transmembrane region" description="Helical" evidence="1">
    <location>
        <begin position="198"/>
        <end position="217"/>
    </location>
</feature>
<evidence type="ECO:0000313" key="2">
    <source>
        <dbReference type="EMBL" id="PIC22024.1"/>
    </source>
</evidence>
<feature type="transmembrane region" description="Helical" evidence="1">
    <location>
        <begin position="267"/>
        <end position="288"/>
    </location>
</feature>
<accession>A0A2G5T3N4</accession>
<feature type="transmembrane region" description="Helical" evidence="1">
    <location>
        <begin position="107"/>
        <end position="126"/>
    </location>
</feature>
<proteinExistence type="predicted"/>
<name>A0A2G5T3N4_9PELO</name>
<keyword evidence="1" id="KW-0472">Membrane</keyword>
<dbReference type="AlphaFoldDB" id="A0A2G5T3N4"/>
<feature type="transmembrane region" description="Helical" evidence="1">
    <location>
        <begin position="146"/>
        <end position="167"/>
    </location>
</feature>